<dbReference type="PIRSF" id="PIRSF033328">
    <property type="entry name" value="Phest_Mll4975"/>
    <property type="match status" value="1"/>
</dbReference>
<keyword evidence="2" id="KW-1185">Reference proteome</keyword>
<dbReference type="InterPro" id="IPR009389">
    <property type="entry name" value="DUF1045"/>
</dbReference>
<protein>
    <submittedName>
        <fullName evidence="1">DUF1045 domain-containing protein</fullName>
    </submittedName>
</protein>
<name>A0A506U413_9HYPH</name>
<dbReference type="AlphaFoldDB" id="A0A506U413"/>
<evidence type="ECO:0000313" key="2">
    <source>
        <dbReference type="Proteomes" id="UP000320314"/>
    </source>
</evidence>
<dbReference type="OrthoDB" id="4954742at2"/>
<sequence>MRYAIYFTPPAHHPLTRLASRWLGRSAFTDNVLEPPAVAGLSPDDIAHYTAAPRRYGFHGTLKAPFALDAGVSEGDMMRALMAFCAGRRPIAPAGLRIAEIGPFFALVPSAPEPELNALADGIVRDLDGLRAPLSDAEIERRNPERLSRTELANLHRWGYPHVFDAFRFHMTLTGAVEPSEREAVRTALDAVFEPVLREPMAIDTIALFVETTPGAPFIVHSLHPLGAAAVRKTA</sequence>
<dbReference type="Proteomes" id="UP000320314">
    <property type="component" value="Unassembled WGS sequence"/>
</dbReference>
<comment type="caution">
    <text evidence="1">The sequence shown here is derived from an EMBL/GenBank/DDBJ whole genome shotgun (WGS) entry which is preliminary data.</text>
</comment>
<dbReference type="RefSeq" id="WP_141167743.1">
    <property type="nucleotide sequence ID" value="NZ_VHLH01000028.1"/>
</dbReference>
<evidence type="ECO:0000313" key="1">
    <source>
        <dbReference type="EMBL" id="TPW26617.1"/>
    </source>
</evidence>
<dbReference type="Pfam" id="PF06299">
    <property type="entry name" value="DUF1045"/>
    <property type="match status" value="1"/>
</dbReference>
<reference evidence="1 2" key="1">
    <citation type="submission" date="2019-06" db="EMBL/GenBank/DDBJ databases">
        <authorList>
            <person name="Li M."/>
        </authorList>
    </citation>
    <scope>NUCLEOTIDE SEQUENCE [LARGE SCALE GENOMIC DNA]</scope>
    <source>
        <strain evidence="1 2">BGMRC6574</strain>
    </source>
</reference>
<proteinExistence type="predicted"/>
<organism evidence="1 2">
    <name type="scientific">Pararhizobium mangrovi</name>
    <dbReference type="NCBI Taxonomy" id="2590452"/>
    <lineage>
        <taxon>Bacteria</taxon>
        <taxon>Pseudomonadati</taxon>
        <taxon>Pseudomonadota</taxon>
        <taxon>Alphaproteobacteria</taxon>
        <taxon>Hyphomicrobiales</taxon>
        <taxon>Rhizobiaceae</taxon>
        <taxon>Rhizobium/Agrobacterium group</taxon>
        <taxon>Pararhizobium</taxon>
    </lineage>
</organism>
<accession>A0A506U413</accession>
<dbReference type="EMBL" id="VHLH01000028">
    <property type="protein sequence ID" value="TPW26617.1"/>
    <property type="molecule type" value="Genomic_DNA"/>
</dbReference>
<dbReference type="NCBIfam" id="TIGR03223">
    <property type="entry name" value="Phn_opern_protn"/>
    <property type="match status" value="1"/>
</dbReference>
<gene>
    <name evidence="1" type="ORF">FJU11_14250</name>
</gene>